<organism evidence="1">
    <name type="scientific">Rhizophora mucronata</name>
    <name type="common">Asiatic mangrove</name>
    <dbReference type="NCBI Taxonomy" id="61149"/>
    <lineage>
        <taxon>Eukaryota</taxon>
        <taxon>Viridiplantae</taxon>
        <taxon>Streptophyta</taxon>
        <taxon>Embryophyta</taxon>
        <taxon>Tracheophyta</taxon>
        <taxon>Spermatophyta</taxon>
        <taxon>Magnoliopsida</taxon>
        <taxon>eudicotyledons</taxon>
        <taxon>Gunneridae</taxon>
        <taxon>Pentapetalae</taxon>
        <taxon>rosids</taxon>
        <taxon>fabids</taxon>
        <taxon>Malpighiales</taxon>
        <taxon>Rhizophoraceae</taxon>
        <taxon>Rhizophora</taxon>
    </lineage>
</organism>
<protein>
    <submittedName>
        <fullName evidence="1">Serine/threonine-protein kinase</fullName>
    </submittedName>
</protein>
<reference evidence="1" key="1">
    <citation type="submission" date="2018-02" db="EMBL/GenBank/DDBJ databases">
        <title>Rhizophora mucronata_Transcriptome.</title>
        <authorList>
            <person name="Meera S.P."/>
            <person name="Sreeshan A."/>
            <person name="Augustine A."/>
        </authorList>
    </citation>
    <scope>NUCLEOTIDE SEQUENCE</scope>
    <source>
        <tissue evidence="1">Leaf</tissue>
    </source>
</reference>
<dbReference type="EMBL" id="GGEC01049314">
    <property type="protein sequence ID" value="MBX29798.1"/>
    <property type="molecule type" value="Transcribed_RNA"/>
</dbReference>
<keyword evidence="1" id="KW-0808">Transferase</keyword>
<keyword evidence="1" id="KW-0418">Kinase</keyword>
<name>A0A2P2MHU1_RHIMU</name>
<dbReference type="GO" id="GO:0016301">
    <property type="term" value="F:kinase activity"/>
    <property type="evidence" value="ECO:0007669"/>
    <property type="project" value="UniProtKB-KW"/>
</dbReference>
<dbReference type="AlphaFoldDB" id="A0A2P2MHU1"/>
<sequence>MILEVVLVASIAIACLGIPALVVAAHNIMVWLIHKTHLGIAYQLFHLAVY</sequence>
<evidence type="ECO:0000313" key="1">
    <source>
        <dbReference type="EMBL" id="MBX29798.1"/>
    </source>
</evidence>
<accession>A0A2P2MHU1</accession>
<proteinExistence type="predicted"/>